<comment type="caution">
    <text evidence="3">The sequence shown here is derived from an EMBL/GenBank/DDBJ whole genome shotgun (WGS) entry which is preliminary data.</text>
</comment>
<keyword evidence="2" id="KW-1133">Transmembrane helix</keyword>
<dbReference type="EMBL" id="MSIE01000142">
    <property type="protein sequence ID" value="OLF05300.1"/>
    <property type="molecule type" value="Genomic_DNA"/>
</dbReference>
<name>A0A1Q8BT70_9PSEU</name>
<feature type="transmembrane region" description="Helical" evidence="2">
    <location>
        <begin position="47"/>
        <end position="65"/>
    </location>
</feature>
<evidence type="ECO:0000256" key="2">
    <source>
        <dbReference type="SAM" id="Phobius"/>
    </source>
</evidence>
<keyword evidence="2" id="KW-0472">Membrane</keyword>
<accession>A0A1Q8BT70</accession>
<evidence type="ECO:0000313" key="4">
    <source>
        <dbReference type="Proteomes" id="UP000185596"/>
    </source>
</evidence>
<evidence type="ECO:0000313" key="3">
    <source>
        <dbReference type="EMBL" id="OLF05300.1"/>
    </source>
</evidence>
<dbReference type="AlphaFoldDB" id="A0A1Q8BT70"/>
<reference evidence="3 4" key="1">
    <citation type="submission" date="2016-12" db="EMBL/GenBank/DDBJ databases">
        <title>The draft genome sequence of Actinophytocola sp. 11-183.</title>
        <authorList>
            <person name="Wang W."/>
            <person name="Yuan L."/>
        </authorList>
    </citation>
    <scope>NUCLEOTIDE SEQUENCE [LARGE SCALE GENOMIC DNA]</scope>
    <source>
        <strain evidence="3 4">11-183</strain>
    </source>
</reference>
<feature type="transmembrane region" description="Helical" evidence="2">
    <location>
        <begin position="209"/>
        <end position="230"/>
    </location>
</feature>
<keyword evidence="2" id="KW-0812">Transmembrane</keyword>
<feature type="compositionally biased region" description="Low complexity" evidence="1">
    <location>
        <begin position="256"/>
        <end position="270"/>
    </location>
</feature>
<evidence type="ECO:0000256" key="1">
    <source>
        <dbReference type="SAM" id="MobiDB-lite"/>
    </source>
</evidence>
<dbReference type="Proteomes" id="UP000185596">
    <property type="component" value="Unassembled WGS sequence"/>
</dbReference>
<sequence length="279" mass="29303">MVWARRWPDWVPFAAAGWGGLYAAVQVTWVVGEVDVRWSPRVSYPPALQLLLAALAVLVALGCLATRREFGRRMRGALLTSLVATIPVFTLGMASLPAYFVTLVSFAGVESATGLAQVLVNAVGTVLLVFVAISYRRRLRGRCPRCGQAHPGTGDGPRVPRLLPLLPAWLAAVGLSVYGVLLLIFASLAAAGVLPGPAIEPPFTSSSGITWMVAFGGLAFGGLGFALITAARSYATRSRPVCAAHLPEHGPADTSARPAPALRATPRTPTDAPPPGRRP</sequence>
<feature type="transmembrane region" description="Helical" evidence="2">
    <location>
        <begin position="114"/>
        <end position="135"/>
    </location>
</feature>
<feature type="region of interest" description="Disordered" evidence="1">
    <location>
        <begin position="245"/>
        <end position="279"/>
    </location>
</feature>
<organism evidence="3 4">
    <name type="scientific">Actinophytocola xanthii</name>
    <dbReference type="NCBI Taxonomy" id="1912961"/>
    <lineage>
        <taxon>Bacteria</taxon>
        <taxon>Bacillati</taxon>
        <taxon>Actinomycetota</taxon>
        <taxon>Actinomycetes</taxon>
        <taxon>Pseudonocardiales</taxon>
        <taxon>Pseudonocardiaceae</taxon>
    </lineage>
</organism>
<feature type="transmembrane region" description="Helical" evidence="2">
    <location>
        <begin position="77"/>
        <end position="102"/>
    </location>
</feature>
<protein>
    <submittedName>
        <fullName evidence="3">Uncharacterized protein</fullName>
    </submittedName>
</protein>
<feature type="transmembrane region" description="Helical" evidence="2">
    <location>
        <begin position="168"/>
        <end position="189"/>
    </location>
</feature>
<keyword evidence="4" id="KW-1185">Reference proteome</keyword>
<proteinExistence type="predicted"/>
<gene>
    <name evidence="3" type="ORF">BU204_37260</name>
</gene>